<sequence>LVRKGELVPFRILSAYVTVDISHSHKLSIYRFSVEAIGVVSSSVEVVYGSLVFGGDSNWRLAYPSTGDWSLDPYW</sequence>
<name>A0A816IMA9_BRANA</name>
<protein>
    <submittedName>
        <fullName evidence="1">(rape) hypothetical protein</fullName>
    </submittedName>
</protein>
<organism evidence="1">
    <name type="scientific">Brassica napus</name>
    <name type="common">Rape</name>
    <dbReference type="NCBI Taxonomy" id="3708"/>
    <lineage>
        <taxon>Eukaryota</taxon>
        <taxon>Viridiplantae</taxon>
        <taxon>Streptophyta</taxon>
        <taxon>Embryophyta</taxon>
        <taxon>Tracheophyta</taxon>
        <taxon>Spermatophyta</taxon>
        <taxon>Magnoliopsida</taxon>
        <taxon>eudicotyledons</taxon>
        <taxon>Gunneridae</taxon>
        <taxon>Pentapetalae</taxon>
        <taxon>rosids</taxon>
        <taxon>malvids</taxon>
        <taxon>Brassicales</taxon>
        <taxon>Brassicaceae</taxon>
        <taxon>Brassiceae</taxon>
        <taxon>Brassica</taxon>
    </lineage>
</organism>
<reference evidence="1" key="1">
    <citation type="submission" date="2021-01" db="EMBL/GenBank/DDBJ databases">
        <authorList>
            <consortium name="Genoscope - CEA"/>
            <person name="William W."/>
        </authorList>
    </citation>
    <scope>NUCLEOTIDE SEQUENCE</scope>
</reference>
<accession>A0A816IMA9</accession>
<evidence type="ECO:0000313" key="1">
    <source>
        <dbReference type="EMBL" id="CAF1706961.1"/>
    </source>
</evidence>
<feature type="non-terminal residue" evidence="1">
    <location>
        <position position="1"/>
    </location>
</feature>
<dbReference type="EMBL" id="HG994367">
    <property type="protein sequence ID" value="CAF1706961.1"/>
    <property type="molecule type" value="Genomic_DNA"/>
</dbReference>
<proteinExistence type="predicted"/>
<dbReference type="AlphaFoldDB" id="A0A816IMA9"/>
<dbReference type="Proteomes" id="UP001295469">
    <property type="component" value="Chromosome C03"/>
</dbReference>
<gene>
    <name evidence="1" type="ORF">DARMORV10_C03P60750.1</name>
</gene>